<organism evidence="1">
    <name type="scientific">viral metagenome</name>
    <dbReference type="NCBI Taxonomy" id="1070528"/>
    <lineage>
        <taxon>unclassified sequences</taxon>
        <taxon>metagenomes</taxon>
        <taxon>organismal metagenomes</taxon>
    </lineage>
</organism>
<proteinExistence type="predicted"/>
<evidence type="ECO:0000313" key="1">
    <source>
        <dbReference type="EMBL" id="QJA59931.1"/>
    </source>
</evidence>
<accession>A0A6M3IRQ0</accession>
<dbReference type="EMBL" id="MT141389">
    <property type="protein sequence ID" value="QJA59931.1"/>
    <property type="molecule type" value="Genomic_DNA"/>
</dbReference>
<gene>
    <name evidence="1" type="ORF">MM415B01220_0009</name>
</gene>
<sequence length="357" mass="38887">MAEKHDYAAPGLTVAEVGNEIAHAVYGDADYAAAVTAGHSTRLDQAITAAALAVETWDGRVWWWQRDTGNFQTSTKTVATVANGGAQRASNVVTITTTAVHGLQAGQYVKVADCSDSTFDGTFKVTAVPTTTTFTYWQVGDAVGAATAGTGTVYVVSYPLRSVDVAGAVTSTDASKMLWKFWAAEAVYYDDDWRLNPVSWAKMRKNLVVLQTTGTGNAFEYTIHGDEPYIFFWPVFSEAKDIYIDYIKRHAKITGGASGSNDTELIIPPEFQWALYVDAPIWLLRHDKLDPMSLRECPAFVETMTRMTASEPISYDIKNSANMFPDAVGGLPHDRRILETDTSILIANPVSISGVDP</sequence>
<reference evidence="1" key="1">
    <citation type="submission" date="2020-03" db="EMBL/GenBank/DDBJ databases">
        <title>The deep terrestrial virosphere.</title>
        <authorList>
            <person name="Holmfeldt K."/>
            <person name="Nilsson E."/>
            <person name="Simone D."/>
            <person name="Lopez-Fernandez M."/>
            <person name="Wu X."/>
            <person name="de Brujin I."/>
            <person name="Lundin D."/>
            <person name="Andersson A."/>
            <person name="Bertilsson S."/>
            <person name="Dopson M."/>
        </authorList>
    </citation>
    <scope>NUCLEOTIDE SEQUENCE</scope>
    <source>
        <strain evidence="1">MM415B01220</strain>
    </source>
</reference>
<dbReference type="AlphaFoldDB" id="A0A6M3IRQ0"/>
<dbReference type="InterPro" id="IPR023366">
    <property type="entry name" value="ATP_synth_asu-like_sf"/>
</dbReference>
<name>A0A6M3IRQ0_9ZZZZ</name>
<protein>
    <submittedName>
        <fullName evidence="1">Uncharacterized protein</fullName>
    </submittedName>
</protein>
<dbReference type="Gene3D" id="2.40.30.20">
    <property type="match status" value="1"/>
</dbReference>